<feature type="compositionally biased region" description="Polar residues" evidence="2">
    <location>
        <begin position="247"/>
        <end position="268"/>
    </location>
</feature>
<dbReference type="KEGG" id="gtt:GUITHDRAFT_131874"/>
<evidence type="ECO:0000256" key="1">
    <source>
        <dbReference type="ARBA" id="ARBA00022737"/>
    </source>
</evidence>
<dbReference type="PANTHER" id="PTHR23084:SF263">
    <property type="entry name" value="MORN REPEAT-CONTAINING PROTEIN 1"/>
    <property type="match status" value="1"/>
</dbReference>
<dbReference type="Gene3D" id="2.20.110.10">
    <property type="entry name" value="Histone H3 K4-specific methyltransferase SET7/9 N-terminal domain"/>
    <property type="match status" value="1"/>
</dbReference>
<evidence type="ECO:0000313" key="3">
    <source>
        <dbReference type="EMBL" id="EKX54885.1"/>
    </source>
</evidence>
<dbReference type="GeneID" id="17311387"/>
<feature type="compositionally biased region" description="Basic residues" evidence="2">
    <location>
        <begin position="97"/>
        <end position="110"/>
    </location>
</feature>
<feature type="compositionally biased region" description="Basic and acidic residues" evidence="2">
    <location>
        <begin position="190"/>
        <end position="208"/>
    </location>
</feature>
<feature type="compositionally biased region" description="Acidic residues" evidence="2">
    <location>
        <begin position="211"/>
        <end position="230"/>
    </location>
</feature>
<feature type="region of interest" description="Disordered" evidence="2">
    <location>
        <begin position="695"/>
        <end position="719"/>
    </location>
</feature>
<dbReference type="PaxDb" id="55529-EKX54885"/>
<keyword evidence="5" id="KW-1185">Reference proteome</keyword>
<dbReference type="EMBL" id="JH992966">
    <property type="protein sequence ID" value="EKX54885.1"/>
    <property type="molecule type" value="Genomic_DNA"/>
</dbReference>
<reference evidence="4" key="3">
    <citation type="submission" date="2015-06" db="UniProtKB">
        <authorList>
            <consortium name="EnsemblProtists"/>
        </authorList>
    </citation>
    <scope>IDENTIFICATION</scope>
</reference>
<accession>L1K357</accession>
<reference evidence="3 5" key="1">
    <citation type="journal article" date="2012" name="Nature">
        <title>Algal genomes reveal evolutionary mosaicism and the fate of nucleomorphs.</title>
        <authorList>
            <consortium name="DOE Joint Genome Institute"/>
            <person name="Curtis B.A."/>
            <person name="Tanifuji G."/>
            <person name="Burki F."/>
            <person name="Gruber A."/>
            <person name="Irimia M."/>
            <person name="Maruyama S."/>
            <person name="Arias M.C."/>
            <person name="Ball S.G."/>
            <person name="Gile G.H."/>
            <person name="Hirakawa Y."/>
            <person name="Hopkins J.F."/>
            <person name="Kuo A."/>
            <person name="Rensing S.A."/>
            <person name="Schmutz J."/>
            <person name="Symeonidi A."/>
            <person name="Elias M."/>
            <person name="Eveleigh R.J."/>
            <person name="Herman E.K."/>
            <person name="Klute M.J."/>
            <person name="Nakayama T."/>
            <person name="Obornik M."/>
            <person name="Reyes-Prieto A."/>
            <person name="Armbrust E.V."/>
            <person name="Aves S.J."/>
            <person name="Beiko R.G."/>
            <person name="Coutinho P."/>
            <person name="Dacks J.B."/>
            <person name="Durnford D.G."/>
            <person name="Fast N.M."/>
            <person name="Green B.R."/>
            <person name="Grisdale C.J."/>
            <person name="Hempel F."/>
            <person name="Henrissat B."/>
            <person name="Hoppner M.P."/>
            <person name="Ishida K."/>
            <person name="Kim E."/>
            <person name="Koreny L."/>
            <person name="Kroth P.G."/>
            <person name="Liu Y."/>
            <person name="Malik S.B."/>
            <person name="Maier U.G."/>
            <person name="McRose D."/>
            <person name="Mock T."/>
            <person name="Neilson J.A."/>
            <person name="Onodera N.T."/>
            <person name="Poole A.M."/>
            <person name="Pritham E.J."/>
            <person name="Richards T.A."/>
            <person name="Rocap G."/>
            <person name="Roy S.W."/>
            <person name="Sarai C."/>
            <person name="Schaack S."/>
            <person name="Shirato S."/>
            <person name="Slamovits C.H."/>
            <person name="Spencer D.F."/>
            <person name="Suzuki S."/>
            <person name="Worden A.Z."/>
            <person name="Zauner S."/>
            <person name="Barry K."/>
            <person name="Bell C."/>
            <person name="Bharti A.K."/>
            <person name="Crow J.A."/>
            <person name="Grimwood J."/>
            <person name="Kramer R."/>
            <person name="Lindquist E."/>
            <person name="Lucas S."/>
            <person name="Salamov A."/>
            <person name="McFadden G.I."/>
            <person name="Lane C.E."/>
            <person name="Keeling P.J."/>
            <person name="Gray M.W."/>
            <person name="Grigoriev I.V."/>
            <person name="Archibald J.M."/>
        </authorList>
    </citation>
    <scope>NUCLEOTIDE SEQUENCE</scope>
    <source>
        <strain evidence="3 5">CCMP2712</strain>
    </source>
</reference>
<organism evidence="3">
    <name type="scientific">Guillardia theta (strain CCMP2712)</name>
    <name type="common">Cryptophyte</name>
    <dbReference type="NCBI Taxonomy" id="905079"/>
    <lineage>
        <taxon>Eukaryota</taxon>
        <taxon>Cryptophyceae</taxon>
        <taxon>Pyrenomonadales</taxon>
        <taxon>Geminigeraceae</taxon>
        <taxon>Guillardia</taxon>
    </lineage>
</organism>
<feature type="compositionally biased region" description="Polar residues" evidence="2">
    <location>
        <begin position="146"/>
        <end position="159"/>
    </location>
</feature>
<gene>
    <name evidence="3" type="ORF">GUITHDRAFT_131874</name>
</gene>
<dbReference type="HOGENOM" id="CLU_272787_0_0_1"/>
<dbReference type="SUPFAM" id="SSF82185">
    <property type="entry name" value="Histone H3 K4-specific methyltransferase SET7/9 N-terminal domain"/>
    <property type="match status" value="1"/>
</dbReference>
<dbReference type="Pfam" id="PF02493">
    <property type="entry name" value="MORN"/>
    <property type="match status" value="3"/>
</dbReference>
<feature type="compositionally biased region" description="Basic residues" evidence="2">
    <location>
        <begin position="132"/>
        <end position="145"/>
    </location>
</feature>
<proteinExistence type="predicted"/>
<sequence length="1183" mass="134474">MEELENFKRDMSSFLHVEKSSLGKLLSSLDNDNLKEELEEVYKARSQQLGGKGKHQDLQESTAAKSITAKRNWRQDVSRMAHNAADAESLKETLPSNRRRRQKQGGKRLRRSVDITKLERETQHLRQELKSLTHRKGKPVHHRSNNHSFDSNGSIQKFASGSGAESGHKDQLILESDSSVSEENSFESIRTGEEVDAGERPGPGEHVQESLCEEVEEAADVVEDGEAIADETDKHKDEGLIADGVDHSSSTLEHQTASDSPAASQEQPSSEREASEESLKLFQSTSLSVLNRYWQLSKGQDILLECLNQEESDVRDAIHLYENKVKAYKERQAKQAAKMEERDKKEALKAFKDSDKQSKLKKIALANTMRHYNSLQGIVAKAANARQLYQTFNETVKWKDDLSPEEEIELSNLRMQMHISEQKLEKERAQYEKHVFESFVQAARNEQEKLRLHTNILFMSEKNIQIQKALQVPHVYAYDYKNTDLNTILLQNRLFCLIFNRACAFQSERMLVVMYKFYLKMKQRALEMKQETATFFIKPNSNYRGQWLGSQAHGLGVESSPRGCCYEGQYYHDLRHGLGSFMSKSTIYEGMWWRGKRHGSGIEGRLVKQEEDTCVLPVAFVQYENGHRVGISRFNMRVEMHSYLLEMVRRVRFNAQDVASKAEENQILEEIVSESNPTTPVSSEPSHKHLLNLVDESRSEENARNKDGHPRGRGDKKATQAEVYKRLLDSKQDFAAMYSQIGDSIKTLNQSTAVGMKTIEKLVEEKGLKTGKLYGLTEEEAALQGSHAPKSPSQEMITNVLQSEQVPPVLIERIVDLYFKLHLDGKRLNEADGEEQRRRQEVLDLTHGSTWHVYNPDNETFKIRKVLLSDGGELGSAVKRKKGSRVGLFPTINLAGNGAPLINVERPKAMNVGRFHQQANENFAGGKEMKSLLVPSELTFEQAILQFNKKNHRYIIVQPGNYRLRETIVIDKEIHIVGEDGVKIHGRFVVKSSYPCSFRNLIFTYQANPNSKEFQKLMHVIQGEVTVDECALLCSRGYSLWIEGRSVVECNRSIMAGSDDCLVEALAACVMMEYSRGNFHSCWFQNCEESCLFLDHDAQCRLLHSKLHSSDIGIILNNRSSAVLNDCVLKLFRRGVFGELAARGGSKKTELLLRKCDIHGTLWGLGTKPQRFMTSDCKMVEGK</sequence>
<feature type="compositionally biased region" description="Basic and acidic residues" evidence="2">
    <location>
        <begin position="111"/>
        <end position="131"/>
    </location>
</feature>
<name>L1K357_GUITC</name>
<dbReference type="InterPro" id="IPR003409">
    <property type="entry name" value="MORN"/>
</dbReference>
<dbReference type="AlphaFoldDB" id="L1K357"/>
<evidence type="ECO:0000256" key="2">
    <source>
        <dbReference type="SAM" id="MobiDB-lite"/>
    </source>
</evidence>
<dbReference type="SMART" id="SM00698">
    <property type="entry name" value="MORN"/>
    <property type="match status" value="3"/>
</dbReference>
<feature type="region of interest" description="Disordered" evidence="2">
    <location>
        <begin position="45"/>
        <end position="278"/>
    </location>
</feature>
<reference evidence="5" key="2">
    <citation type="submission" date="2012-11" db="EMBL/GenBank/DDBJ databases">
        <authorList>
            <person name="Kuo A."/>
            <person name="Curtis B.A."/>
            <person name="Tanifuji G."/>
            <person name="Burki F."/>
            <person name="Gruber A."/>
            <person name="Irimia M."/>
            <person name="Maruyama S."/>
            <person name="Arias M.C."/>
            <person name="Ball S.G."/>
            <person name="Gile G.H."/>
            <person name="Hirakawa Y."/>
            <person name="Hopkins J.F."/>
            <person name="Rensing S.A."/>
            <person name="Schmutz J."/>
            <person name="Symeonidi A."/>
            <person name="Elias M."/>
            <person name="Eveleigh R.J."/>
            <person name="Herman E.K."/>
            <person name="Klute M.J."/>
            <person name="Nakayama T."/>
            <person name="Obornik M."/>
            <person name="Reyes-Prieto A."/>
            <person name="Armbrust E.V."/>
            <person name="Aves S.J."/>
            <person name="Beiko R.G."/>
            <person name="Coutinho P."/>
            <person name="Dacks J.B."/>
            <person name="Durnford D.G."/>
            <person name="Fast N.M."/>
            <person name="Green B.R."/>
            <person name="Grisdale C."/>
            <person name="Hempe F."/>
            <person name="Henrissat B."/>
            <person name="Hoppner M.P."/>
            <person name="Ishida K.-I."/>
            <person name="Kim E."/>
            <person name="Koreny L."/>
            <person name="Kroth P.G."/>
            <person name="Liu Y."/>
            <person name="Malik S.-B."/>
            <person name="Maier U.G."/>
            <person name="McRose D."/>
            <person name="Mock T."/>
            <person name="Neilson J.A."/>
            <person name="Onodera N.T."/>
            <person name="Poole A.M."/>
            <person name="Pritham E.J."/>
            <person name="Richards T.A."/>
            <person name="Rocap G."/>
            <person name="Roy S.W."/>
            <person name="Sarai C."/>
            <person name="Schaack S."/>
            <person name="Shirato S."/>
            <person name="Slamovits C.H."/>
            <person name="Spencer D.F."/>
            <person name="Suzuki S."/>
            <person name="Worden A.Z."/>
            <person name="Zauner S."/>
            <person name="Barry K."/>
            <person name="Bell C."/>
            <person name="Bharti A.K."/>
            <person name="Crow J.A."/>
            <person name="Grimwood J."/>
            <person name="Kramer R."/>
            <person name="Lindquist E."/>
            <person name="Lucas S."/>
            <person name="Salamov A."/>
            <person name="McFadden G.I."/>
            <person name="Lane C.E."/>
            <person name="Keeling P.J."/>
            <person name="Gray M.W."/>
            <person name="Grigoriev I.V."/>
            <person name="Archibald J.M."/>
        </authorList>
    </citation>
    <scope>NUCLEOTIDE SEQUENCE</scope>
    <source>
        <strain evidence="5">CCMP2712</strain>
    </source>
</reference>
<dbReference type="InterPro" id="IPR011050">
    <property type="entry name" value="Pectin_lyase_fold/virulence"/>
</dbReference>
<evidence type="ECO:0000313" key="5">
    <source>
        <dbReference type="Proteomes" id="UP000011087"/>
    </source>
</evidence>
<evidence type="ECO:0000313" key="4">
    <source>
        <dbReference type="EnsemblProtists" id="EKX54885"/>
    </source>
</evidence>
<dbReference type="PANTHER" id="PTHR23084">
    <property type="entry name" value="PHOSPHATIDYLINOSITOL-4-PHOSPHATE 5-KINASE RELATED"/>
    <property type="match status" value="1"/>
</dbReference>
<dbReference type="SUPFAM" id="SSF51126">
    <property type="entry name" value="Pectin lyase-like"/>
    <property type="match status" value="1"/>
</dbReference>
<dbReference type="Proteomes" id="UP000011087">
    <property type="component" value="Unassembled WGS sequence"/>
</dbReference>
<feature type="compositionally biased region" description="Basic and acidic residues" evidence="2">
    <location>
        <begin position="269"/>
        <end position="278"/>
    </location>
</feature>
<dbReference type="EnsemblProtists" id="EKX54885">
    <property type="protein sequence ID" value="EKX54885"/>
    <property type="gene ID" value="GUITHDRAFT_131874"/>
</dbReference>
<protein>
    <submittedName>
        <fullName evidence="3 4">Uncharacterized protein</fullName>
    </submittedName>
</protein>
<keyword evidence="1" id="KW-0677">Repeat</keyword>
<dbReference type="RefSeq" id="XP_005841865.1">
    <property type="nucleotide sequence ID" value="XM_005841808.1"/>
</dbReference>
<feature type="compositionally biased region" description="Polar residues" evidence="2">
    <location>
        <begin position="176"/>
        <end position="188"/>
    </location>
</feature>